<dbReference type="OrthoDB" id="1550598at2"/>
<accession>A0A1W6ZTI7</accession>
<dbReference type="EMBL" id="CP021112">
    <property type="protein sequence ID" value="ARQ00065.1"/>
    <property type="molecule type" value="Genomic_DNA"/>
</dbReference>
<dbReference type="InterPro" id="IPR008535">
    <property type="entry name" value="DUF817"/>
</dbReference>
<dbReference type="RefSeq" id="WP_086088463.1">
    <property type="nucleotide sequence ID" value="NZ_CP021112.1"/>
</dbReference>
<dbReference type="AlphaFoldDB" id="A0A1W6ZTI7"/>
<dbReference type="KEGG" id="psin:CAK95_13965"/>
<dbReference type="Proteomes" id="UP000194137">
    <property type="component" value="Chromosome"/>
</dbReference>
<evidence type="ECO:0000313" key="1">
    <source>
        <dbReference type="EMBL" id="ARQ00065.1"/>
    </source>
</evidence>
<sequence length="311" mass="35392">MFDARSAAKENGSSAATWAALRPFIETEHRVASWMAERRSTALVYEFLRFGMKQAWACLFGGMMVVLLVVTHFWYPATLPLARYDFLFLAALALQVFLLAFRLETFEEAKVILVYHVVGTAMEIFKTSVGSWIYPEPSFFRIAGVPLFTGFMYSCIGSYICRAWRLFHFEFSHHPPTWGLVVLSIAIYVNFFAHHYVFDIRLALFAVTILLFARTTVYFTNWKIQRSMPLLLGLFLVSVFIWISENAGTFSRAWIYPNQTKAWTLVGVGKLGSWFLLLVISYTLVVLIKKPISVRQGKRLSAGAAESVGVP</sequence>
<dbReference type="Pfam" id="PF05675">
    <property type="entry name" value="DUF817"/>
    <property type="match status" value="1"/>
</dbReference>
<gene>
    <name evidence="1" type="ORF">CAK95_13965</name>
</gene>
<dbReference type="PIRSF" id="PIRSF009141">
    <property type="entry name" value="UCP009141"/>
    <property type="match status" value="1"/>
</dbReference>
<keyword evidence="2" id="KW-1185">Reference proteome</keyword>
<name>A0A1W6ZTI7_9HYPH</name>
<proteinExistence type="predicted"/>
<organism evidence="1 2">
    <name type="scientific">Pseudorhodoplanes sinuspersici</name>
    <dbReference type="NCBI Taxonomy" id="1235591"/>
    <lineage>
        <taxon>Bacteria</taxon>
        <taxon>Pseudomonadati</taxon>
        <taxon>Pseudomonadota</taxon>
        <taxon>Alphaproteobacteria</taxon>
        <taxon>Hyphomicrobiales</taxon>
        <taxon>Pseudorhodoplanes</taxon>
    </lineage>
</organism>
<reference evidence="1 2" key="1">
    <citation type="submission" date="2017-05" db="EMBL/GenBank/DDBJ databases">
        <title>Full genome sequence of Pseudorhodoplanes sinuspersici.</title>
        <authorList>
            <person name="Dastgheib S.M.M."/>
            <person name="Shavandi M."/>
            <person name="Tirandaz H."/>
        </authorList>
    </citation>
    <scope>NUCLEOTIDE SEQUENCE [LARGE SCALE GENOMIC DNA]</scope>
    <source>
        <strain evidence="1 2">RIPI110</strain>
    </source>
</reference>
<evidence type="ECO:0000313" key="2">
    <source>
        <dbReference type="Proteomes" id="UP000194137"/>
    </source>
</evidence>
<protein>
    <submittedName>
        <fullName evidence="1">Uncharacterized protein</fullName>
    </submittedName>
</protein>